<evidence type="ECO:0000256" key="1">
    <source>
        <dbReference type="ARBA" id="ARBA00009990"/>
    </source>
</evidence>
<dbReference type="GO" id="GO:0006457">
    <property type="term" value="P:protein folding"/>
    <property type="evidence" value="ECO:0007669"/>
    <property type="project" value="UniProtKB-UniRule"/>
</dbReference>
<dbReference type="EMBL" id="CAJFCI010000012">
    <property type="protein sequence ID" value="CAD5105924.1"/>
    <property type="molecule type" value="Genomic_DNA"/>
</dbReference>
<dbReference type="Pfam" id="PF02556">
    <property type="entry name" value="SecB"/>
    <property type="match status" value="1"/>
</dbReference>
<evidence type="ECO:0000256" key="2">
    <source>
        <dbReference type="ARBA" id="ARBA00022448"/>
    </source>
</evidence>
<comment type="similarity">
    <text evidence="1 5">Belongs to the SecB family.</text>
</comment>
<dbReference type="GO" id="GO:0015031">
    <property type="term" value="P:protein transport"/>
    <property type="evidence" value="ECO:0007669"/>
    <property type="project" value="UniProtKB-UniRule"/>
</dbReference>
<evidence type="ECO:0000313" key="7">
    <source>
        <dbReference type="Proteomes" id="UP000583387"/>
    </source>
</evidence>
<dbReference type="Gene3D" id="3.10.420.10">
    <property type="entry name" value="SecB-like"/>
    <property type="match status" value="1"/>
</dbReference>
<dbReference type="NCBIfam" id="NF004393">
    <property type="entry name" value="PRK05751.1-4"/>
    <property type="match status" value="1"/>
</dbReference>
<comment type="subunit">
    <text evidence="5">Homotetramer, a dimer of dimers. One homotetramer interacts with 1 SecA dimer.</text>
</comment>
<dbReference type="RefSeq" id="WP_187669317.1">
    <property type="nucleotide sequence ID" value="NZ_CAJFCI010000012.1"/>
</dbReference>
<keyword evidence="5" id="KW-0963">Cytoplasm</keyword>
<gene>
    <name evidence="5 6" type="primary">secB</name>
    <name evidence="6" type="ORF">PSEWESI4_00183</name>
</gene>
<dbReference type="InterPro" id="IPR035958">
    <property type="entry name" value="SecB-like_sf"/>
</dbReference>
<dbReference type="SUPFAM" id="SSF54611">
    <property type="entry name" value="SecB-like"/>
    <property type="match status" value="1"/>
</dbReference>
<comment type="function">
    <text evidence="5">One of the proteins required for the normal export of preproteins out of the cell cytoplasm. It is a molecular chaperone that binds to a subset of precursor proteins, maintaining them in a translocation-competent state. It also specifically binds to its receptor SecA.</text>
</comment>
<dbReference type="Proteomes" id="UP000583387">
    <property type="component" value="Unassembled WGS sequence"/>
</dbReference>
<evidence type="ECO:0000256" key="5">
    <source>
        <dbReference type="HAMAP-Rule" id="MF_00821"/>
    </source>
</evidence>
<dbReference type="PANTHER" id="PTHR36918">
    <property type="match status" value="1"/>
</dbReference>
<sequence>MTEQATNGAAQGENPQFSLQRIYVKDLSFEAPKSPEIFRQEWAPSVALDLNTRQKALEGDFHEVVLSLSVTVKTGEEVAFIAEVQQAGIFLIRGLDAASMSHTLGAFCPNILFPYARETLDSLVVRGSFPALMLSPVNFDALYAQELARLQAAGEAPAQA</sequence>
<keyword evidence="7" id="KW-1185">Reference proteome</keyword>
<dbReference type="GO" id="GO:0051082">
    <property type="term" value="F:unfolded protein binding"/>
    <property type="evidence" value="ECO:0007669"/>
    <property type="project" value="InterPro"/>
</dbReference>
<keyword evidence="3 5" id="KW-0653">Protein transport</keyword>
<organism evidence="6 7">
    <name type="scientific">Zestomonas carbonaria</name>
    <dbReference type="NCBI Taxonomy" id="2762745"/>
    <lineage>
        <taxon>Bacteria</taxon>
        <taxon>Pseudomonadati</taxon>
        <taxon>Pseudomonadota</taxon>
        <taxon>Gammaproteobacteria</taxon>
        <taxon>Pseudomonadales</taxon>
        <taxon>Pseudomonadaceae</taxon>
        <taxon>Zestomonas</taxon>
    </lineage>
</organism>
<proteinExistence type="inferred from homology"/>
<protein>
    <recommendedName>
        <fullName evidence="5">Protein-export protein SecB</fullName>
    </recommendedName>
</protein>
<name>A0A7U7I753_9GAMM</name>
<dbReference type="GO" id="GO:0005737">
    <property type="term" value="C:cytoplasm"/>
    <property type="evidence" value="ECO:0007669"/>
    <property type="project" value="UniProtKB-SubCell"/>
</dbReference>
<accession>A0A7U7I753</accession>
<dbReference type="GO" id="GO:0051262">
    <property type="term" value="P:protein tetramerization"/>
    <property type="evidence" value="ECO:0007669"/>
    <property type="project" value="InterPro"/>
</dbReference>
<dbReference type="PRINTS" id="PR01594">
    <property type="entry name" value="SECBCHAPRONE"/>
</dbReference>
<comment type="subcellular location">
    <subcellularLocation>
        <location evidence="5">Cytoplasm</location>
    </subcellularLocation>
</comment>
<evidence type="ECO:0000256" key="3">
    <source>
        <dbReference type="ARBA" id="ARBA00022927"/>
    </source>
</evidence>
<keyword evidence="2 5" id="KW-0813">Transport</keyword>
<dbReference type="HAMAP" id="MF_00821">
    <property type="entry name" value="SecB"/>
    <property type="match status" value="1"/>
</dbReference>
<reference evidence="6 7" key="1">
    <citation type="submission" date="2020-08" db="EMBL/GenBank/DDBJ databases">
        <authorList>
            <person name="Criscuolo A."/>
        </authorList>
    </citation>
    <scope>NUCLEOTIDE SEQUENCE [LARGE SCALE GENOMIC DNA]</scope>
    <source>
        <strain evidence="6">CIP111764</strain>
    </source>
</reference>
<dbReference type="NCBIfam" id="TIGR00809">
    <property type="entry name" value="secB"/>
    <property type="match status" value="1"/>
</dbReference>
<keyword evidence="5" id="KW-0143">Chaperone</keyword>
<dbReference type="InterPro" id="IPR003708">
    <property type="entry name" value="SecB"/>
</dbReference>
<evidence type="ECO:0000256" key="4">
    <source>
        <dbReference type="ARBA" id="ARBA00023010"/>
    </source>
</evidence>
<evidence type="ECO:0000313" key="6">
    <source>
        <dbReference type="EMBL" id="CAD5105924.1"/>
    </source>
</evidence>
<keyword evidence="4 5" id="KW-0811">Translocation</keyword>
<dbReference type="PANTHER" id="PTHR36918:SF1">
    <property type="entry name" value="PROTEIN-EXPORT PROTEIN SECB"/>
    <property type="match status" value="1"/>
</dbReference>
<comment type="caution">
    <text evidence="6">The sequence shown here is derived from an EMBL/GenBank/DDBJ whole genome shotgun (WGS) entry which is preliminary data.</text>
</comment>
<dbReference type="AlphaFoldDB" id="A0A7U7I753"/>